<gene>
    <name evidence="1" type="ORF">COMA2_120077</name>
</gene>
<evidence type="ECO:0000313" key="2">
    <source>
        <dbReference type="Proteomes" id="UP000198736"/>
    </source>
</evidence>
<name>A0A0S4L8L4_9BACT</name>
<evidence type="ECO:0000313" key="1">
    <source>
        <dbReference type="EMBL" id="CUS33114.1"/>
    </source>
</evidence>
<accession>A0A0S4L8L4</accession>
<keyword evidence="2" id="KW-1185">Reference proteome</keyword>
<protein>
    <submittedName>
        <fullName evidence="1">Uncharacterized protein</fullName>
    </submittedName>
</protein>
<sequence>MLAHLSSNQIKFSRPLLGSKLDRIRQQIRADLEGEQLGFL</sequence>
<dbReference type="EMBL" id="CZPZ01000004">
    <property type="protein sequence ID" value="CUS33114.1"/>
    <property type="molecule type" value="Genomic_DNA"/>
</dbReference>
<dbReference type="Proteomes" id="UP000198736">
    <property type="component" value="Unassembled WGS sequence"/>
</dbReference>
<organism evidence="1 2">
    <name type="scientific">Candidatus Nitrospira nitrificans</name>
    <dbReference type="NCBI Taxonomy" id="1742973"/>
    <lineage>
        <taxon>Bacteria</taxon>
        <taxon>Pseudomonadati</taxon>
        <taxon>Nitrospirota</taxon>
        <taxon>Nitrospiria</taxon>
        <taxon>Nitrospirales</taxon>
        <taxon>Nitrospiraceae</taxon>
        <taxon>Nitrospira</taxon>
    </lineage>
</organism>
<dbReference type="AlphaFoldDB" id="A0A0S4L8L4"/>
<proteinExistence type="predicted"/>
<reference evidence="2" key="1">
    <citation type="submission" date="2015-10" db="EMBL/GenBank/DDBJ databases">
        <authorList>
            <person name="Luecker S."/>
            <person name="Luecker S."/>
        </authorList>
    </citation>
    <scope>NUCLEOTIDE SEQUENCE [LARGE SCALE GENOMIC DNA]</scope>
</reference>